<keyword evidence="7 19" id="KW-0963">Cytoplasm</keyword>
<dbReference type="Proteomes" id="UP000017148">
    <property type="component" value="Unassembled WGS sequence"/>
</dbReference>
<evidence type="ECO:0000259" key="20">
    <source>
        <dbReference type="PROSITE" id="PS51387"/>
    </source>
</evidence>
<dbReference type="GO" id="GO:0008762">
    <property type="term" value="F:UDP-N-acetylmuramate dehydrogenase activity"/>
    <property type="evidence" value="ECO:0007669"/>
    <property type="project" value="UniProtKB-UniRule"/>
</dbReference>
<sequence length="300" mass="32839">MKIHENYPLAPRTYYRIGGAARWCAFPETEEQVRQLFHEFSDCPCKAAPWVMGGGANLLVSDAGYDGLVICTEALSRFHIEEATIAAQAGVVLNTLVGRAVEKNFAGFASLAGIPGSLGGGIRMNAGAFGATISDSLSIVRWYNPVTDTMEEDVPSQLSFSYRSSFFSHTPSVILSARFSTCLGSGAEGVLREDILQRRKRKQPLEFPSCGSVFKRPPGAFAGALIEEAGLKGYTCGGAQVSPHHANFIINRSRRARAEHVLSIINECRRRVYELRGILLEPEVILLGEFLQELWRPNSV</sequence>
<dbReference type="InterPro" id="IPR016166">
    <property type="entry name" value="FAD-bd_PCMH"/>
</dbReference>
<dbReference type="InterPro" id="IPR016167">
    <property type="entry name" value="FAD-bd_PCMH_sub1"/>
</dbReference>
<keyword evidence="9 19" id="KW-0285">Flavoprotein</keyword>
<dbReference type="InterPro" id="IPR036318">
    <property type="entry name" value="FAD-bd_PCMH-like_sf"/>
</dbReference>
<dbReference type="InterPro" id="IPR011601">
    <property type="entry name" value="MurB_C"/>
</dbReference>
<dbReference type="InterPro" id="IPR003170">
    <property type="entry name" value="MurB"/>
</dbReference>
<evidence type="ECO:0000256" key="1">
    <source>
        <dbReference type="ARBA" id="ARBA00001974"/>
    </source>
</evidence>
<keyword evidence="16 19" id="KW-0961">Cell wall biogenesis/degradation</keyword>
<dbReference type="STRING" id="1313304.CALK_1482"/>
<evidence type="ECO:0000256" key="6">
    <source>
        <dbReference type="ARBA" id="ARBA00015188"/>
    </source>
</evidence>
<keyword evidence="10 19" id="KW-0274">FAD</keyword>
<organism evidence="21 22">
    <name type="scientific">Chitinivibrio alkaliphilus ACht1</name>
    <dbReference type="NCBI Taxonomy" id="1313304"/>
    <lineage>
        <taxon>Bacteria</taxon>
        <taxon>Pseudomonadati</taxon>
        <taxon>Fibrobacterota</taxon>
        <taxon>Chitinivibrionia</taxon>
        <taxon>Chitinivibrionales</taxon>
        <taxon>Chitinivibrionaceae</taxon>
        <taxon>Chitinivibrio</taxon>
    </lineage>
</organism>
<dbReference type="eggNOG" id="COG0812">
    <property type="taxonomic scope" value="Bacteria"/>
</dbReference>
<keyword evidence="12 19" id="KW-0133">Cell shape</keyword>
<evidence type="ECO:0000256" key="10">
    <source>
        <dbReference type="ARBA" id="ARBA00022827"/>
    </source>
</evidence>
<dbReference type="OrthoDB" id="9804753at2"/>
<dbReference type="Pfam" id="PF02873">
    <property type="entry name" value="MurB_C"/>
    <property type="match status" value="1"/>
</dbReference>
<dbReference type="Gene3D" id="3.90.78.10">
    <property type="entry name" value="UDP-N-acetylenolpyruvoylglucosamine reductase, C-terminal domain"/>
    <property type="match status" value="1"/>
</dbReference>
<evidence type="ECO:0000313" key="22">
    <source>
        <dbReference type="Proteomes" id="UP000017148"/>
    </source>
</evidence>
<accession>U7D6Q6</accession>
<dbReference type="GO" id="GO:0005829">
    <property type="term" value="C:cytosol"/>
    <property type="evidence" value="ECO:0007669"/>
    <property type="project" value="TreeGrafter"/>
</dbReference>
<evidence type="ECO:0000256" key="11">
    <source>
        <dbReference type="ARBA" id="ARBA00022857"/>
    </source>
</evidence>
<evidence type="ECO:0000256" key="13">
    <source>
        <dbReference type="ARBA" id="ARBA00022984"/>
    </source>
</evidence>
<keyword evidence="15 19" id="KW-0131">Cell cycle</keyword>
<comment type="catalytic activity">
    <reaction evidence="18 19">
        <text>UDP-N-acetyl-alpha-D-muramate + NADP(+) = UDP-N-acetyl-3-O-(1-carboxyvinyl)-alpha-D-glucosamine + NADPH + H(+)</text>
        <dbReference type="Rhea" id="RHEA:12248"/>
        <dbReference type="ChEBI" id="CHEBI:15378"/>
        <dbReference type="ChEBI" id="CHEBI:57783"/>
        <dbReference type="ChEBI" id="CHEBI:58349"/>
        <dbReference type="ChEBI" id="CHEBI:68483"/>
        <dbReference type="ChEBI" id="CHEBI:70757"/>
        <dbReference type="EC" id="1.3.1.98"/>
    </reaction>
</comment>
<evidence type="ECO:0000256" key="19">
    <source>
        <dbReference type="HAMAP-Rule" id="MF_00037"/>
    </source>
</evidence>
<dbReference type="EMBL" id="ASJR01000011">
    <property type="protein sequence ID" value="ERP31618.1"/>
    <property type="molecule type" value="Genomic_DNA"/>
</dbReference>
<dbReference type="Pfam" id="PF01565">
    <property type="entry name" value="FAD_binding_4"/>
    <property type="match status" value="1"/>
</dbReference>
<keyword evidence="14 19" id="KW-0560">Oxidoreductase</keyword>
<feature type="active site" description="Proton donor" evidence="19">
    <location>
        <position position="212"/>
    </location>
</feature>
<reference evidence="21 22" key="1">
    <citation type="journal article" date="2013" name="Environ. Microbiol.">
        <title>Genome analysis of Chitinivibrio alkaliphilus gen. nov., sp. nov., a novel extremely haloalkaliphilic anaerobic chitinolytic bacterium from the candidate phylum Termite Group 3.</title>
        <authorList>
            <person name="Sorokin D.Y."/>
            <person name="Gumerov V.M."/>
            <person name="Rakitin A.L."/>
            <person name="Beletsky A.V."/>
            <person name="Damste J.S."/>
            <person name="Muyzer G."/>
            <person name="Mardanov A.V."/>
            <person name="Ravin N.V."/>
        </authorList>
    </citation>
    <scope>NUCLEOTIDE SEQUENCE [LARGE SCALE GENOMIC DNA]</scope>
    <source>
        <strain evidence="21 22">ACht1</strain>
    </source>
</reference>
<evidence type="ECO:0000313" key="21">
    <source>
        <dbReference type="EMBL" id="ERP31618.1"/>
    </source>
</evidence>
<dbReference type="PROSITE" id="PS51387">
    <property type="entry name" value="FAD_PCMH"/>
    <property type="match status" value="1"/>
</dbReference>
<comment type="cofactor">
    <cofactor evidence="1 19">
        <name>FAD</name>
        <dbReference type="ChEBI" id="CHEBI:57692"/>
    </cofactor>
</comment>
<feature type="active site" evidence="19">
    <location>
        <position position="283"/>
    </location>
</feature>
<dbReference type="UniPathway" id="UPA00219"/>
<dbReference type="InterPro" id="IPR016169">
    <property type="entry name" value="FAD-bd_PCMH_sub2"/>
</dbReference>
<keyword evidence="11 19" id="KW-0521">NADP</keyword>
<evidence type="ECO:0000256" key="2">
    <source>
        <dbReference type="ARBA" id="ARBA00003921"/>
    </source>
</evidence>
<evidence type="ECO:0000256" key="17">
    <source>
        <dbReference type="ARBA" id="ARBA00031026"/>
    </source>
</evidence>
<evidence type="ECO:0000256" key="18">
    <source>
        <dbReference type="ARBA" id="ARBA00048914"/>
    </source>
</evidence>
<dbReference type="InterPro" id="IPR006094">
    <property type="entry name" value="Oxid_FAD_bind_N"/>
</dbReference>
<dbReference type="NCBIfam" id="TIGR00179">
    <property type="entry name" value="murB"/>
    <property type="match status" value="1"/>
</dbReference>
<dbReference type="PANTHER" id="PTHR21071">
    <property type="entry name" value="UDP-N-ACETYLENOLPYRUVOYLGLUCOSAMINE REDUCTASE"/>
    <property type="match status" value="1"/>
</dbReference>
<evidence type="ECO:0000256" key="8">
    <source>
        <dbReference type="ARBA" id="ARBA00022618"/>
    </source>
</evidence>
<proteinExistence type="inferred from homology"/>
<evidence type="ECO:0000256" key="14">
    <source>
        <dbReference type="ARBA" id="ARBA00023002"/>
    </source>
</evidence>
<keyword evidence="13 19" id="KW-0573">Peptidoglycan synthesis</keyword>
<evidence type="ECO:0000256" key="5">
    <source>
        <dbReference type="ARBA" id="ARBA00012518"/>
    </source>
</evidence>
<dbReference type="PANTHER" id="PTHR21071:SF4">
    <property type="entry name" value="UDP-N-ACETYLENOLPYRUVOYLGLUCOSAMINE REDUCTASE"/>
    <property type="match status" value="1"/>
</dbReference>
<dbReference type="SUPFAM" id="SSF56176">
    <property type="entry name" value="FAD-binding/transporter-associated domain-like"/>
    <property type="match status" value="1"/>
</dbReference>
<dbReference type="GO" id="GO:0071555">
    <property type="term" value="P:cell wall organization"/>
    <property type="evidence" value="ECO:0007669"/>
    <property type="project" value="UniProtKB-KW"/>
</dbReference>
<comment type="caution">
    <text evidence="21">The sequence shown here is derived from an EMBL/GenBank/DDBJ whole genome shotgun (WGS) entry which is preliminary data.</text>
</comment>
<evidence type="ECO:0000256" key="7">
    <source>
        <dbReference type="ARBA" id="ARBA00022490"/>
    </source>
</evidence>
<dbReference type="EC" id="1.3.1.98" evidence="5 19"/>
<dbReference type="GO" id="GO:0009252">
    <property type="term" value="P:peptidoglycan biosynthetic process"/>
    <property type="evidence" value="ECO:0007669"/>
    <property type="project" value="UniProtKB-UniRule"/>
</dbReference>
<comment type="function">
    <text evidence="2 19">Cell wall formation.</text>
</comment>
<comment type="subcellular location">
    <subcellularLocation>
        <location evidence="3 19">Cytoplasm</location>
    </subcellularLocation>
</comment>
<comment type="similarity">
    <text evidence="19">Belongs to the MurB family.</text>
</comment>
<evidence type="ECO:0000256" key="3">
    <source>
        <dbReference type="ARBA" id="ARBA00004496"/>
    </source>
</evidence>
<dbReference type="Gene3D" id="3.30.43.10">
    <property type="entry name" value="Uridine Diphospho-n-acetylenolpyruvylglucosamine Reductase, domain 2"/>
    <property type="match status" value="1"/>
</dbReference>
<dbReference type="GO" id="GO:0008360">
    <property type="term" value="P:regulation of cell shape"/>
    <property type="evidence" value="ECO:0007669"/>
    <property type="project" value="UniProtKB-KW"/>
</dbReference>
<dbReference type="InterPro" id="IPR036635">
    <property type="entry name" value="MurB_C_sf"/>
</dbReference>
<dbReference type="RefSeq" id="WP_022636937.1">
    <property type="nucleotide sequence ID" value="NZ_ASJR01000011.1"/>
</dbReference>
<evidence type="ECO:0000256" key="15">
    <source>
        <dbReference type="ARBA" id="ARBA00023306"/>
    </source>
</evidence>
<evidence type="ECO:0000256" key="12">
    <source>
        <dbReference type="ARBA" id="ARBA00022960"/>
    </source>
</evidence>
<dbReference type="GO" id="GO:0071949">
    <property type="term" value="F:FAD binding"/>
    <property type="evidence" value="ECO:0007669"/>
    <property type="project" value="InterPro"/>
</dbReference>
<dbReference type="HAMAP" id="MF_00037">
    <property type="entry name" value="MurB"/>
    <property type="match status" value="1"/>
</dbReference>
<protein>
    <recommendedName>
        <fullName evidence="6 19">UDP-N-acetylenolpyruvoylglucosamine reductase</fullName>
        <ecNumber evidence="5 19">1.3.1.98</ecNumber>
    </recommendedName>
    <alternativeName>
        <fullName evidence="17 19">UDP-N-acetylmuramate dehydrogenase</fullName>
    </alternativeName>
</protein>
<comment type="pathway">
    <text evidence="4 19">Cell wall biogenesis; peptidoglycan biosynthesis.</text>
</comment>
<keyword evidence="8 19" id="KW-0132">Cell division</keyword>
<dbReference type="Gene3D" id="3.30.465.10">
    <property type="match status" value="1"/>
</dbReference>
<evidence type="ECO:0000256" key="9">
    <source>
        <dbReference type="ARBA" id="ARBA00022630"/>
    </source>
</evidence>
<dbReference type="GO" id="GO:0051301">
    <property type="term" value="P:cell division"/>
    <property type="evidence" value="ECO:0007669"/>
    <property type="project" value="UniProtKB-KW"/>
</dbReference>
<gene>
    <name evidence="19" type="primary">murB</name>
    <name evidence="21" type="ORF">CALK_1482</name>
</gene>
<dbReference type="NCBIfam" id="NF010480">
    <property type="entry name" value="PRK13905.1"/>
    <property type="match status" value="1"/>
</dbReference>
<keyword evidence="22" id="KW-1185">Reference proteome</keyword>
<feature type="domain" description="FAD-binding PCMH-type" evidence="20">
    <location>
        <begin position="16"/>
        <end position="201"/>
    </location>
</feature>
<evidence type="ECO:0000256" key="16">
    <source>
        <dbReference type="ARBA" id="ARBA00023316"/>
    </source>
</evidence>
<dbReference type="AlphaFoldDB" id="U7D6Q6"/>
<dbReference type="PATRIC" id="fig|1313304.3.peg.1414"/>
<evidence type="ECO:0000256" key="4">
    <source>
        <dbReference type="ARBA" id="ARBA00004752"/>
    </source>
</evidence>
<name>U7D6Q6_9BACT</name>
<dbReference type="SUPFAM" id="SSF56194">
    <property type="entry name" value="Uridine diphospho-N-Acetylenolpyruvylglucosamine reductase, MurB, C-terminal domain"/>
    <property type="match status" value="1"/>
</dbReference>
<feature type="active site" evidence="19">
    <location>
        <position position="163"/>
    </location>
</feature>